<organism evidence="1 2">
    <name type="scientific">Granulibacter bethesdensis</name>
    <dbReference type="NCBI Taxonomy" id="364410"/>
    <lineage>
        <taxon>Bacteria</taxon>
        <taxon>Pseudomonadati</taxon>
        <taxon>Pseudomonadota</taxon>
        <taxon>Alphaproteobacteria</taxon>
        <taxon>Acetobacterales</taxon>
        <taxon>Acetobacteraceae</taxon>
        <taxon>Granulibacter</taxon>
    </lineage>
</organism>
<name>A0AAC9P8J7_9PROT</name>
<dbReference type="EMBL" id="CP018191">
    <property type="protein sequence ID" value="APH54603.1"/>
    <property type="molecule type" value="Genomic_DNA"/>
</dbReference>
<evidence type="ECO:0000313" key="2">
    <source>
        <dbReference type="Proteomes" id="UP000182373"/>
    </source>
</evidence>
<evidence type="ECO:0000313" key="1">
    <source>
        <dbReference type="EMBL" id="APH54603.1"/>
    </source>
</evidence>
<proteinExistence type="predicted"/>
<dbReference type="AlphaFoldDB" id="A0AAC9P8J7"/>
<dbReference type="Proteomes" id="UP000182373">
    <property type="component" value="Chromosome"/>
</dbReference>
<sequence>MPRVAEIEPARALRQSPGKALPFLQPLHADSAPYVQDTVGNWLNDASKDQPDWVRSLCAQWSAENPGRATARICQRALRSIKPKP</sequence>
<accession>A0AAC9P8J7</accession>
<gene>
    <name evidence="1" type="ORF">GbCGDNIH9_8551</name>
</gene>
<dbReference type="Gene3D" id="1.25.40.290">
    <property type="entry name" value="ARM repeat domains"/>
    <property type="match status" value="1"/>
</dbReference>
<dbReference type="InterPro" id="IPR016024">
    <property type="entry name" value="ARM-type_fold"/>
</dbReference>
<protein>
    <submittedName>
        <fullName evidence="1">Uncharacterized protein</fullName>
    </submittedName>
</protein>
<dbReference type="SUPFAM" id="SSF48371">
    <property type="entry name" value="ARM repeat"/>
    <property type="match status" value="1"/>
</dbReference>
<reference evidence="2" key="1">
    <citation type="submission" date="2016-11" db="EMBL/GenBank/DDBJ databases">
        <title>Comparative genomic and phenotypic analysis of Granulibacter bethesdensis clinical isolates from patients with chronic granulomatous disease.</title>
        <authorList>
            <person name="Zarember K.A."/>
            <person name="Porcella S.F."/>
            <person name="Chu J."/>
            <person name="Ding L."/>
            <person name="Dahlstrom E."/>
            <person name="Barbian K."/>
            <person name="Martens C."/>
            <person name="Sykora L."/>
            <person name="Kramer S."/>
            <person name="Pettinato A.M."/>
            <person name="Hong H."/>
            <person name="Wald G."/>
            <person name="Berg L.J."/>
            <person name="Rogge L.S."/>
            <person name="Greenberg D.E."/>
            <person name="Falcone E.L."/>
            <person name="Neves J.F."/>
            <person name="Simoes M.J."/>
            <person name="Casal M."/>
            <person name="Rodriguez-Lopez F.C."/>
            <person name="Zelazny A."/>
            <person name="Gallin J.I."/>
            <person name="Holland S.M."/>
        </authorList>
    </citation>
    <scope>NUCLEOTIDE SEQUENCE [LARGE SCALE GENOMIC DNA]</scope>
    <source>
        <strain evidence="2">NIH9.1</strain>
    </source>
</reference>